<keyword evidence="10" id="KW-1185">Reference proteome</keyword>
<dbReference type="InterPro" id="IPR002159">
    <property type="entry name" value="CD36_fam"/>
</dbReference>
<evidence type="ECO:0000256" key="1">
    <source>
        <dbReference type="ARBA" id="ARBA00004236"/>
    </source>
</evidence>
<dbReference type="AlphaFoldDB" id="A0A482VEW4"/>
<gene>
    <name evidence="9" type="ORF">BDFB_003660</name>
</gene>
<feature type="transmembrane region" description="Helical" evidence="8">
    <location>
        <begin position="441"/>
        <end position="459"/>
    </location>
</feature>
<keyword evidence="5 8" id="KW-1133">Transmembrane helix</keyword>
<dbReference type="Pfam" id="PF01130">
    <property type="entry name" value="CD36"/>
    <property type="match status" value="1"/>
</dbReference>
<evidence type="ECO:0000256" key="8">
    <source>
        <dbReference type="SAM" id="Phobius"/>
    </source>
</evidence>
<evidence type="ECO:0000313" key="9">
    <source>
        <dbReference type="EMBL" id="RZB77492.1"/>
    </source>
</evidence>
<evidence type="ECO:0000313" key="10">
    <source>
        <dbReference type="Proteomes" id="UP000292052"/>
    </source>
</evidence>
<comment type="subcellular location">
    <subcellularLocation>
        <location evidence="1">Cell membrane</location>
    </subcellularLocation>
</comment>
<dbReference type="PANTHER" id="PTHR11923">
    <property type="entry name" value="SCAVENGER RECEPTOR CLASS B TYPE-1 SR-B1"/>
    <property type="match status" value="1"/>
</dbReference>
<dbReference type="Proteomes" id="UP000292052">
    <property type="component" value="Unassembled WGS sequence"/>
</dbReference>
<evidence type="ECO:0000256" key="4">
    <source>
        <dbReference type="ARBA" id="ARBA00022692"/>
    </source>
</evidence>
<proteinExistence type="inferred from homology"/>
<dbReference type="GO" id="GO:0005737">
    <property type="term" value="C:cytoplasm"/>
    <property type="evidence" value="ECO:0007669"/>
    <property type="project" value="TreeGrafter"/>
</dbReference>
<keyword evidence="6 8" id="KW-0472">Membrane</keyword>
<evidence type="ECO:0000256" key="2">
    <source>
        <dbReference type="ARBA" id="ARBA00010532"/>
    </source>
</evidence>
<comment type="similarity">
    <text evidence="2">Belongs to the CD36 family.</text>
</comment>
<protein>
    <submittedName>
        <fullName evidence="9">Scavenger receptor class B, member 1-like</fullName>
    </submittedName>
</protein>
<reference evidence="9 10" key="1">
    <citation type="submission" date="2017-03" db="EMBL/GenBank/DDBJ databases">
        <title>Genome of the blue death feigning beetle - Asbolus verrucosus.</title>
        <authorList>
            <person name="Rider S.D."/>
        </authorList>
    </citation>
    <scope>NUCLEOTIDE SEQUENCE [LARGE SCALE GENOMIC DNA]</scope>
    <source>
        <strain evidence="9">Butters</strain>
        <tissue evidence="9">Head and leg muscle</tissue>
    </source>
</reference>
<keyword evidence="4 8" id="KW-0812">Transmembrane</keyword>
<dbReference type="GO" id="GO:0005886">
    <property type="term" value="C:plasma membrane"/>
    <property type="evidence" value="ECO:0007669"/>
    <property type="project" value="UniProtKB-SubCell"/>
</dbReference>
<feature type="transmembrane region" description="Helical" evidence="8">
    <location>
        <begin position="465"/>
        <end position="485"/>
    </location>
</feature>
<organism evidence="9 10">
    <name type="scientific">Asbolus verrucosus</name>
    <name type="common">Desert ironclad beetle</name>
    <dbReference type="NCBI Taxonomy" id="1661398"/>
    <lineage>
        <taxon>Eukaryota</taxon>
        <taxon>Metazoa</taxon>
        <taxon>Ecdysozoa</taxon>
        <taxon>Arthropoda</taxon>
        <taxon>Hexapoda</taxon>
        <taxon>Insecta</taxon>
        <taxon>Pterygota</taxon>
        <taxon>Neoptera</taxon>
        <taxon>Endopterygota</taxon>
        <taxon>Coleoptera</taxon>
        <taxon>Polyphaga</taxon>
        <taxon>Cucujiformia</taxon>
        <taxon>Tenebrionidae</taxon>
        <taxon>Pimeliinae</taxon>
        <taxon>Asbolus</taxon>
    </lineage>
</organism>
<feature type="non-terminal residue" evidence="9">
    <location>
        <position position="521"/>
    </location>
</feature>
<dbReference type="OrthoDB" id="18585at2759"/>
<keyword evidence="3" id="KW-1003">Cell membrane</keyword>
<dbReference type="GO" id="GO:0005044">
    <property type="term" value="F:scavenger receptor activity"/>
    <property type="evidence" value="ECO:0007669"/>
    <property type="project" value="TreeGrafter"/>
</dbReference>
<keyword evidence="9" id="KW-0675">Receptor</keyword>
<name>A0A482VEW4_ASBVE</name>
<sequence length="521" mass="59346">MLLMLGAIMTCSSYLMFVYNPLQLIIKKVATLAPGSIFLNLWSEPPYNVFIDAYIFNVTNPEEFLQKKEKLKVNQMGPYVYQEILLNKNATFNDNGTMTFQPRRYLRFRRDLSIGDPEEDRVMSPNIPLLGITASLQKSSGFTNWMVASISKMTGAQSFINLTVSEYLWGYDDRLVTLANKAIPSWINFDRFGILDRLMALDNATNIVTLNLHPELGLASPMLREDERSAVYHIHRWNGSPGLKHWGYVETDDNQTTPKNNSRCNMVEGAFEGTIFPPNLKENSTVKLYRRAFCRPVPFVYKNRSFSKDGFEGITFEVDKLFLARPEENPENSCYCVDGECLPKGLGSLAPCYYDIPIAISQPHFLNSDPLLLEQIEGMQPNESEHDSSFILHPELGIPLEADLRIQINLNVGQTKQNSRTEPFNGMVLPLFWLRLRVGEIPSFVYTLITLLFYVLPVIQEILKYLLGLGGLALMSGTALFLLFFSRDEPNGRLSFRGHYSPIPVIPMNSPYFQPEIRILK</sequence>
<dbReference type="PANTHER" id="PTHR11923:SF104">
    <property type="entry name" value="FI07620P"/>
    <property type="match status" value="1"/>
</dbReference>
<dbReference type="PRINTS" id="PR01609">
    <property type="entry name" value="CD36FAMILY"/>
</dbReference>
<comment type="caution">
    <text evidence="9">The sequence shown here is derived from an EMBL/GenBank/DDBJ whole genome shotgun (WGS) entry which is preliminary data.</text>
</comment>
<evidence type="ECO:0000256" key="3">
    <source>
        <dbReference type="ARBA" id="ARBA00022475"/>
    </source>
</evidence>
<dbReference type="EMBL" id="QDEB01108251">
    <property type="protein sequence ID" value="RZB77492.1"/>
    <property type="molecule type" value="Genomic_DNA"/>
</dbReference>
<evidence type="ECO:0000256" key="6">
    <source>
        <dbReference type="ARBA" id="ARBA00023136"/>
    </source>
</evidence>
<evidence type="ECO:0000256" key="7">
    <source>
        <dbReference type="ARBA" id="ARBA00023180"/>
    </source>
</evidence>
<evidence type="ECO:0000256" key="5">
    <source>
        <dbReference type="ARBA" id="ARBA00022989"/>
    </source>
</evidence>
<accession>A0A482VEW4</accession>
<keyword evidence="7" id="KW-0325">Glycoprotein</keyword>